<keyword evidence="3" id="KW-1185">Reference proteome</keyword>
<evidence type="ECO:0000256" key="1">
    <source>
        <dbReference type="SAM" id="MobiDB-lite"/>
    </source>
</evidence>
<accession>A0AAV9QNL7</accession>
<proteinExistence type="predicted"/>
<dbReference type="EMBL" id="JAHHUM010002968">
    <property type="protein sequence ID" value="KAK5599078.1"/>
    <property type="molecule type" value="Genomic_DNA"/>
</dbReference>
<organism evidence="2 3">
    <name type="scientific">Crenichthys baileyi</name>
    <name type="common">White River springfish</name>
    <dbReference type="NCBI Taxonomy" id="28760"/>
    <lineage>
        <taxon>Eukaryota</taxon>
        <taxon>Metazoa</taxon>
        <taxon>Chordata</taxon>
        <taxon>Craniata</taxon>
        <taxon>Vertebrata</taxon>
        <taxon>Euteleostomi</taxon>
        <taxon>Actinopterygii</taxon>
        <taxon>Neopterygii</taxon>
        <taxon>Teleostei</taxon>
        <taxon>Neoteleostei</taxon>
        <taxon>Acanthomorphata</taxon>
        <taxon>Ovalentaria</taxon>
        <taxon>Atherinomorphae</taxon>
        <taxon>Cyprinodontiformes</taxon>
        <taxon>Goodeidae</taxon>
        <taxon>Crenichthys</taxon>
    </lineage>
</organism>
<dbReference type="Proteomes" id="UP001311232">
    <property type="component" value="Unassembled WGS sequence"/>
</dbReference>
<reference evidence="2 3" key="1">
    <citation type="submission" date="2021-06" db="EMBL/GenBank/DDBJ databases">
        <authorList>
            <person name="Palmer J.M."/>
        </authorList>
    </citation>
    <scope>NUCLEOTIDE SEQUENCE [LARGE SCALE GENOMIC DNA]</scope>
    <source>
        <strain evidence="2 3">MEX-2019</strain>
        <tissue evidence="2">Muscle</tissue>
    </source>
</reference>
<feature type="compositionally biased region" description="Basic and acidic residues" evidence="1">
    <location>
        <begin position="13"/>
        <end position="35"/>
    </location>
</feature>
<evidence type="ECO:0000313" key="2">
    <source>
        <dbReference type="EMBL" id="KAK5599078.1"/>
    </source>
</evidence>
<evidence type="ECO:0000313" key="3">
    <source>
        <dbReference type="Proteomes" id="UP001311232"/>
    </source>
</evidence>
<dbReference type="AlphaFoldDB" id="A0AAV9QNL7"/>
<comment type="caution">
    <text evidence="2">The sequence shown here is derived from an EMBL/GenBank/DDBJ whole genome shotgun (WGS) entry which is preliminary data.</text>
</comment>
<name>A0AAV9QNL7_9TELE</name>
<protein>
    <submittedName>
        <fullName evidence="2">Uncharacterized protein</fullName>
    </submittedName>
</protein>
<sequence length="206" mass="24096">MHKVQRKPQTPIEDTKKEITSATKEHDFVSDRRRKEAEKENALLTVLQNCFKLLPKELMPAKYRNQTKMEDLLEAIQALHLRFDTQDEKMADMNTELTQNTLMISSPAKALEFNAAEVKDCTEKIAILETEMSNLCKAANEIQANSKELHRHKRRWNLRIRGMKEMMGENTQQDVVQLLRKIVSDWAEKMDDYVDTVHRLGKKEKN</sequence>
<feature type="region of interest" description="Disordered" evidence="1">
    <location>
        <begin position="1"/>
        <end position="35"/>
    </location>
</feature>
<gene>
    <name evidence="2" type="ORF">CRENBAI_026361</name>
</gene>